<dbReference type="Proteomes" id="UP000225706">
    <property type="component" value="Unassembled WGS sequence"/>
</dbReference>
<reference evidence="3" key="1">
    <citation type="journal article" date="2017" name="bioRxiv">
        <title>Comparative analysis of the genomes of Stylophora pistillata and Acropora digitifera provides evidence for extensive differences between species of corals.</title>
        <authorList>
            <person name="Voolstra C.R."/>
            <person name="Li Y."/>
            <person name="Liew Y.J."/>
            <person name="Baumgarten S."/>
            <person name="Zoccola D."/>
            <person name="Flot J.-F."/>
            <person name="Tambutte S."/>
            <person name="Allemand D."/>
            <person name="Aranda M."/>
        </authorList>
    </citation>
    <scope>NUCLEOTIDE SEQUENCE [LARGE SCALE GENOMIC DNA]</scope>
</reference>
<dbReference type="InterPro" id="IPR043502">
    <property type="entry name" value="DNA/RNA_pol_sf"/>
</dbReference>
<dbReference type="PROSITE" id="PS50878">
    <property type="entry name" value="RT_POL"/>
    <property type="match status" value="1"/>
</dbReference>
<dbReference type="AlphaFoldDB" id="A0A2B4R6V6"/>
<keyword evidence="2" id="KW-0695">RNA-directed DNA polymerase</keyword>
<evidence type="ECO:0000313" key="3">
    <source>
        <dbReference type="Proteomes" id="UP000225706"/>
    </source>
</evidence>
<keyword evidence="2" id="KW-0548">Nucleotidyltransferase</keyword>
<dbReference type="PANTHER" id="PTHR33332">
    <property type="entry name" value="REVERSE TRANSCRIPTASE DOMAIN-CONTAINING PROTEIN"/>
    <property type="match status" value="1"/>
</dbReference>
<keyword evidence="2" id="KW-0808">Transferase</keyword>
<accession>A0A2B4R6V6</accession>
<dbReference type="Pfam" id="PF00078">
    <property type="entry name" value="RVT_1"/>
    <property type="match status" value="1"/>
</dbReference>
<name>A0A2B4R6V6_STYPI</name>
<dbReference type="GO" id="GO:0003964">
    <property type="term" value="F:RNA-directed DNA polymerase activity"/>
    <property type="evidence" value="ECO:0007669"/>
    <property type="project" value="UniProtKB-KW"/>
</dbReference>
<gene>
    <name evidence="2" type="ORF">AWC38_SpisGene21791</name>
</gene>
<organism evidence="2 3">
    <name type="scientific">Stylophora pistillata</name>
    <name type="common">Smooth cauliflower coral</name>
    <dbReference type="NCBI Taxonomy" id="50429"/>
    <lineage>
        <taxon>Eukaryota</taxon>
        <taxon>Metazoa</taxon>
        <taxon>Cnidaria</taxon>
        <taxon>Anthozoa</taxon>
        <taxon>Hexacorallia</taxon>
        <taxon>Scleractinia</taxon>
        <taxon>Astrocoeniina</taxon>
        <taxon>Pocilloporidae</taxon>
        <taxon>Stylophora</taxon>
    </lineage>
</organism>
<protein>
    <submittedName>
        <fullName evidence="2">Putative RNA-directed DNA polymerase from transposon X-element</fullName>
    </submittedName>
</protein>
<evidence type="ECO:0000259" key="1">
    <source>
        <dbReference type="PROSITE" id="PS50878"/>
    </source>
</evidence>
<evidence type="ECO:0000313" key="2">
    <source>
        <dbReference type="EMBL" id="PFX14084.1"/>
    </source>
</evidence>
<keyword evidence="3" id="KW-1185">Reference proteome</keyword>
<comment type="caution">
    <text evidence="2">The sequence shown here is derived from an EMBL/GenBank/DDBJ whole genome shotgun (WGS) entry which is preliminary data.</text>
</comment>
<feature type="domain" description="Reverse transcriptase" evidence="1">
    <location>
        <begin position="1"/>
        <end position="193"/>
    </location>
</feature>
<dbReference type="SUPFAM" id="SSF56672">
    <property type="entry name" value="DNA/RNA polymerases"/>
    <property type="match status" value="1"/>
</dbReference>
<dbReference type="STRING" id="50429.A0A2B4R6V6"/>
<dbReference type="InterPro" id="IPR000477">
    <property type="entry name" value="RT_dom"/>
</dbReference>
<proteinExistence type="predicted"/>
<dbReference type="EMBL" id="LSMT01000842">
    <property type="protein sequence ID" value="PFX14084.1"/>
    <property type="molecule type" value="Genomic_DNA"/>
</dbReference>
<dbReference type="CDD" id="cd01650">
    <property type="entry name" value="RT_nLTR_like"/>
    <property type="match status" value="1"/>
</dbReference>
<sequence>MADKIYPMQHGFVKGRSTITQLLDTVHRMVRTIDHGEQTDVAFLDFSKAFDSVSHAHLISKLDQSGIKGPLLHWFISYLGNRLQRVVIDGKSSNWLPVTSGVPQGSLLGPALFVLFINDMPSALSHSSTLALFADDAKCFRTIRSYADCALLQDEIDKLVDWSNNWKLAFNVDKCSLCTVTRKRSPIICNYRMGEKALSRVRAQRDLGVLMSDTASFNDHIQAQMRD</sequence>
<dbReference type="OrthoDB" id="5954387at2759"/>